<dbReference type="AlphaFoldDB" id="A0A0B7C089"/>
<gene>
    <name evidence="1" type="primary">ORF219127</name>
</gene>
<reference evidence="1" key="1">
    <citation type="submission" date="2014-12" db="EMBL/GenBank/DDBJ databases">
        <title>Insight into the proteome of Arion vulgaris.</title>
        <authorList>
            <person name="Aradska J."/>
            <person name="Bulat T."/>
            <person name="Smidak R."/>
            <person name="Sarate P."/>
            <person name="Gangsoo J."/>
            <person name="Sialana F."/>
            <person name="Bilban M."/>
            <person name="Lubec G."/>
        </authorList>
    </citation>
    <scope>NUCLEOTIDE SEQUENCE</scope>
    <source>
        <tissue evidence="1">Skin</tissue>
    </source>
</reference>
<proteinExistence type="predicted"/>
<feature type="non-terminal residue" evidence="1">
    <location>
        <position position="1"/>
    </location>
</feature>
<evidence type="ECO:0000313" key="1">
    <source>
        <dbReference type="EMBL" id="CEK98602.1"/>
    </source>
</evidence>
<feature type="non-terminal residue" evidence="1">
    <location>
        <position position="74"/>
    </location>
</feature>
<organism evidence="1">
    <name type="scientific">Arion vulgaris</name>
    <dbReference type="NCBI Taxonomy" id="1028688"/>
    <lineage>
        <taxon>Eukaryota</taxon>
        <taxon>Metazoa</taxon>
        <taxon>Spiralia</taxon>
        <taxon>Lophotrochozoa</taxon>
        <taxon>Mollusca</taxon>
        <taxon>Gastropoda</taxon>
        <taxon>Heterobranchia</taxon>
        <taxon>Euthyneura</taxon>
        <taxon>Panpulmonata</taxon>
        <taxon>Eupulmonata</taxon>
        <taxon>Stylommatophora</taxon>
        <taxon>Helicina</taxon>
        <taxon>Arionoidea</taxon>
        <taxon>Arionidae</taxon>
        <taxon>Arion</taxon>
    </lineage>
</organism>
<dbReference type="EMBL" id="HACG01051731">
    <property type="protein sequence ID" value="CEK98602.1"/>
    <property type="molecule type" value="Transcribed_RNA"/>
</dbReference>
<sequence>LYINGYHNCFLLALESLININYECSSITQSLSLAAKGITNDVCIQRGHMIFLTTNLSSSTMGNPAANGWRTAMK</sequence>
<name>A0A0B7C089_9EUPU</name>
<protein>
    <submittedName>
        <fullName evidence="1">Uncharacterized protein</fullName>
    </submittedName>
</protein>
<accession>A0A0B7C089</accession>